<dbReference type="FunFam" id="3.40.1160.10:FF:000007">
    <property type="entry name" value="Carbamate kinase"/>
    <property type="match status" value="1"/>
</dbReference>
<dbReference type="NCBIfam" id="NF009007">
    <property type="entry name" value="PRK12352.1"/>
    <property type="match status" value="1"/>
</dbReference>
<sequence length="318" mass="34432">MNKTVVIALGGNALLDAQANGSVAEQIRTVEQSCARIAQIIAKGYRVVVTHGNGPQVGNLLIQQEEAKKLVPPLPLDICGAMTQGQLGYLIQQKLREALAQLGIVKPVVTVITQVRVDRDDPAFAEPTKPIGPFYSERERAPLEQKGYVLKRVGKGAKSWRRVVASPEPKEIVEIESIKELIEAGSIVIACGGGGVPVVCEDGRWRGVEAVIDKDLASALLAEELRAEVLLILTDVERVALHFGTPQQVFLERLSVGEARQYFAEGHFPPGSMGPKVEAAIRFLESGGERAYITSLEKALEALDGRAGTEIYRVLERA</sequence>
<proteinExistence type="inferred from homology"/>
<dbReference type="NCBIfam" id="TIGR00746">
    <property type="entry name" value="arcC"/>
    <property type="match status" value="1"/>
</dbReference>
<accession>H5SQL2</accession>
<dbReference type="PIRSF" id="PIRSF000723">
    <property type="entry name" value="Carbamate_kin"/>
    <property type="match status" value="1"/>
</dbReference>
<reference evidence="7" key="1">
    <citation type="journal article" date="2005" name="Environ. Microbiol.">
        <title>Genetic and functional properties of uncultivated thermophilic crenarchaeotes from a subsurface gold mine as revealed by analysis of genome fragments.</title>
        <authorList>
            <person name="Nunoura T."/>
            <person name="Hirayama H."/>
            <person name="Takami H."/>
            <person name="Oida H."/>
            <person name="Nishi S."/>
            <person name="Shimamura S."/>
            <person name="Suzuki Y."/>
            <person name="Inagaki F."/>
            <person name="Takai K."/>
            <person name="Nealson K.H."/>
            <person name="Horikoshi K."/>
        </authorList>
    </citation>
    <scope>NUCLEOTIDE SEQUENCE</scope>
</reference>
<name>H5SQL2_ACEAU</name>
<dbReference type="GO" id="GO:0019546">
    <property type="term" value="P:L-arginine deiminase pathway"/>
    <property type="evidence" value="ECO:0007669"/>
    <property type="project" value="TreeGrafter"/>
</dbReference>
<evidence type="ECO:0000256" key="4">
    <source>
        <dbReference type="NCBIfam" id="TIGR00746"/>
    </source>
</evidence>
<dbReference type="PANTHER" id="PTHR30409:SF1">
    <property type="entry name" value="CARBAMATE KINASE-RELATED"/>
    <property type="match status" value="1"/>
</dbReference>
<dbReference type="PANTHER" id="PTHR30409">
    <property type="entry name" value="CARBAMATE KINASE"/>
    <property type="match status" value="1"/>
</dbReference>
<feature type="domain" description="Aspartate/glutamate/uridylate kinase" evidence="6">
    <location>
        <begin position="3"/>
        <end position="295"/>
    </location>
</feature>
<dbReference type="InterPro" id="IPR001048">
    <property type="entry name" value="Asp/Glu/Uridylate_kinase"/>
</dbReference>
<dbReference type="GO" id="GO:0005829">
    <property type="term" value="C:cytosol"/>
    <property type="evidence" value="ECO:0007669"/>
    <property type="project" value="TreeGrafter"/>
</dbReference>
<keyword evidence="3 5" id="KW-0418">Kinase</keyword>
<reference evidence="7" key="2">
    <citation type="journal article" date="2012" name="PLoS ONE">
        <title>A Deeply Branching Thermophilic Bacterium with an Ancient Acetyl-CoA Pathway Dominates a Subsurface Ecosystem.</title>
        <authorList>
            <person name="Takami H."/>
            <person name="Noguchi H."/>
            <person name="Takaki Y."/>
            <person name="Uchiyama I."/>
            <person name="Toyoda A."/>
            <person name="Nishi S."/>
            <person name="Chee G.-J."/>
            <person name="Arai W."/>
            <person name="Nunoura T."/>
            <person name="Itoh T."/>
            <person name="Hattori M."/>
            <person name="Takai K."/>
        </authorList>
    </citation>
    <scope>NUCLEOTIDE SEQUENCE</scope>
</reference>
<dbReference type="PRINTS" id="PR01469">
    <property type="entry name" value="CARBMTKINASE"/>
</dbReference>
<protein>
    <recommendedName>
        <fullName evidence="4 5">Carbamate kinase</fullName>
    </recommendedName>
</protein>
<dbReference type="Pfam" id="PF00696">
    <property type="entry name" value="AA_kinase"/>
    <property type="match status" value="1"/>
</dbReference>
<evidence type="ECO:0000259" key="6">
    <source>
        <dbReference type="Pfam" id="PF00696"/>
    </source>
</evidence>
<evidence type="ECO:0000313" key="7">
    <source>
        <dbReference type="EMBL" id="BAL58448.1"/>
    </source>
</evidence>
<dbReference type="InterPro" id="IPR036393">
    <property type="entry name" value="AceGlu_kinase-like_sf"/>
</dbReference>
<keyword evidence="2 5" id="KW-0808">Transferase</keyword>
<dbReference type="EMBL" id="AP011800">
    <property type="protein sequence ID" value="BAL58448.1"/>
    <property type="molecule type" value="Genomic_DNA"/>
</dbReference>
<comment type="similarity">
    <text evidence="1 5">Belongs to the carbamate kinase family.</text>
</comment>
<evidence type="ECO:0000256" key="5">
    <source>
        <dbReference type="PIRNR" id="PIRNR000723"/>
    </source>
</evidence>
<evidence type="ECO:0000256" key="1">
    <source>
        <dbReference type="ARBA" id="ARBA00011066"/>
    </source>
</evidence>
<dbReference type="AlphaFoldDB" id="H5SQL2"/>
<dbReference type="GO" id="GO:0008804">
    <property type="term" value="F:carbamate kinase activity"/>
    <property type="evidence" value="ECO:0007669"/>
    <property type="project" value="UniProtKB-UniRule"/>
</dbReference>
<gene>
    <name evidence="7" type="ORF">HGMM_OP1C143</name>
</gene>
<dbReference type="Gene3D" id="3.40.1160.10">
    <property type="entry name" value="Acetylglutamate kinase-like"/>
    <property type="match status" value="1"/>
</dbReference>
<evidence type="ECO:0000256" key="2">
    <source>
        <dbReference type="ARBA" id="ARBA00022679"/>
    </source>
</evidence>
<dbReference type="CDD" id="cd04235">
    <property type="entry name" value="AAK_CK"/>
    <property type="match status" value="1"/>
</dbReference>
<organism evidence="7">
    <name type="scientific">Acetithermum autotrophicum</name>
    <dbReference type="NCBI Taxonomy" id="1446466"/>
    <lineage>
        <taxon>Bacteria</taxon>
        <taxon>Candidatus Bipolaricaulota</taxon>
        <taxon>Candidatus Acetithermum</taxon>
    </lineage>
</organism>
<dbReference type="SUPFAM" id="SSF53633">
    <property type="entry name" value="Carbamate kinase-like"/>
    <property type="match status" value="1"/>
</dbReference>
<evidence type="ECO:0000256" key="3">
    <source>
        <dbReference type="ARBA" id="ARBA00022777"/>
    </source>
</evidence>
<dbReference type="InterPro" id="IPR003964">
    <property type="entry name" value="Carb_kinase"/>
</dbReference>